<feature type="compositionally biased region" description="Basic and acidic residues" evidence="4">
    <location>
        <begin position="1267"/>
        <end position="1279"/>
    </location>
</feature>
<evidence type="ECO:0000256" key="2">
    <source>
        <dbReference type="ARBA" id="ARBA00023043"/>
    </source>
</evidence>
<dbReference type="Pfam" id="PF12796">
    <property type="entry name" value="Ank_2"/>
    <property type="match status" value="3"/>
</dbReference>
<proteinExistence type="predicted"/>
<keyword evidence="2 3" id="KW-0040">ANK repeat</keyword>
<gene>
    <name evidence="6" type="primary">Aste57867_20757</name>
    <name evidence="5" type="ORF">As57867_020689</name>
    <name evidence="6" type="ORF">ASTE57867_20757</name>
</gene>
<feature type="region of interest" description="Disordered" evidence="4">
    <location>
        <begin position="1252"/>
        <end position="1309"/>
    </location>
</feature>
<dbReference type="PANTHER" id="PTHR24198">
    <property type="entry name" value="ANKYRIN REPEAT AND PROTEIN KINASE DOMAIN-CONTAINING PROTEIN"/>
    <property type="match status" value="1"/>
</dbReference>
<keyword evidence="7" id="KW-1185">Reference proteome</keyword>
<protein>
    <submittedName>
        <fullName evidence="6">Aste57867_20757 protein</fullName>
    </submittedName>
</protein>
<dbReference type="InterPro" id="IPR002110">
    <property type="entry name" value="Ankyrin_rpt"/>
</dbReference>
<feature type="repeat" description="ANK" evidence="3">
    <location>
        <begin position="108"/>
        <end position="141"/>
    </location>
</feature>
<feature type="compositionally biased region" description="Basic and acidic residues" evidence="4">
    <location>
        <begin position="1286"/>
        <end position="1302"/>
    </location>
</feature>
<evidence type="ECO:0000313" key="6">
    <source>
        <dbReference type="EMBL" id="VFT97436.1"/>
    </source>
</evidence>
<organism evidence="6 7">
    <name type="scientific">Aphanomyces stellatus</name>
    <dbReference type="NCBI Taxonomy" id="120398"/>
    <lineage>
        <taxon>Eukaryota</taxon>
        <taxon>Sar</taxon>
        <taxon>Stramenopiles</taxon>
        <taxon>Oomycota</taxon>
        <taxon>Saprolegniomycetes</taxon>
        <taxon>Saprolegniales</taxon>
        <taxon>Verrucalvaceae</taxon>
        <taxon>Aphanomyces</taxon>
    </lineage>
</organism>
<feature type="compositionally biased region" description="Low complexity" evidence="4">
    <location>
        <begin position="1374"/>
        <end position="1387"/>
    </location>
</feature>
<dbReference type="EMBL" id="CAADRA010006931">
    <property type="protein sequence ID" value="VFT97436.1"/>
    <property type="molecule type" value="Genomic_DNA"/>
</dbReference>
<feature type="repeat" description="ANK" evidence="3">
    <location>
        <begin position="339"/>
        <end position="371"/>
    </location>
</feature>
<reference evidence="5" key="2">
    <citation type="submission" date="2019-06" db="EMBL/GenBank/DDBJ databases">
        <title>Genomics analysis of Aphanomyces spp. identifies a new class of oomycete effector associated with host adaptation.</title>
        <authorList>
            <person name="Gaulin E."/>
        </authorList>
    </citation>
    <scope>NUCLEOTIDE SEQUENCE</scope>
    <source>
        <strain evidence="5">CBS 578.67</strain>
    </source>
</reference>
<dbReference type="InterPro" id="IPR036770">
    <property type="entry name" value="Ankyrin_rpt-contain_sf"/>
</dbReference>
<feature type="region of interest" description="Disordered" evidence="4">
    <location>
        <begin position="1362"/>
        <end position="1390"/>
    </location>
</feature>
<sequence length="1579" mass="174560">MPTTTGDPFVDLVTLHENELQPIVRLRHQVDTWFRRYSDTASSRDDADDVTRSKSRARQHPWLARAHLWQLASLEFSPLHETCRVGDTNTLDVILRAKTSCTLHKTSAGHTPLHVAVIHGHVACIQRLLQEDDAPLQLLARDHGGRTPLHLAFDRHTWRDTCVPVLMQHATPFLCSAVRDVAGRVIRDLDLHFHGGLFDAAADGNVLRMQFLHQMYGFDWREPLRELQRTLLHEGCQHLQGNVVTYLLTQCTPAWLLTQDSSGATALHVCAKRGFLEGCVLVLDAPETATSLLLMQDTTGRTALHWSLLHRHDPTSTFLLECAAMHASVFELLGTCDDDGASPLHVAAAINHVVMAEKLLDLGADFNLAAAQLRPRSHRLPQWRPKSTAIGAKDISKMLATRPVMECQRANRLQEAVESTTLAQISQHTVELKTLQLLVPAAAIPTLERQVSPLRLSLVPIPTPLELALRGHCKATSNLLLQYGADFTLVPNVWRVYLTAPSLRPLLAPFARLWLDPTKFPVDAFAAICQTYPEAPLCSLLSLGFDCLDRPFPWTNLAHAAFYAFQSERHELAGLLLKAGGHRGAPWPRPPSPHVSWLCAAACRGSLSSVQWLQDQQYEPSEAADAVVFECVLQPLPRIKDSVAHTRAIDQRTRLFEWLWASQVFHQSTLPLHGQRIFDIALRHGYIHVARLLSSNVQSMNAADAILHDHTFLLQAATTLPPKWTNGDIALTLACQRNLVSMGLLRVLIQHNARPAPHACVYGKSAIVWAAHHGRIDVLRVLAKLDPSCLLHRANQKRGRSFTTTHLTCMNPTVADALYEAARSNHVAAVEFLWSCCVGQLNVAAAVISAVEANALDALKWMVERDPEIRTTRTTGGESLVHIACARGHLELAEWLEPRAMWTSVQNTNGLTVLQLVRLFGHPLTEPFEPLEHDAPLHGLVRNLLDDAKPWRLRHRPPRWRWARKHESSTFDCTCVHAACTWNSVLHVHVLAALGASLVAASSDSTDNPTTPLYCAARHGATDVVEYLLVQGIRDDDASSALRIAAKHGHTTTVHSLLTVHPPPSSLGRLRGDGPHVTLLHHLASLPDAKAAVALLLDAYHDDVDLDVLDGQGFTPVVHALVSGRLTTVLILLQRGARVEAEYEGQSVFYYALHLLPSDCWRLFFQGSYTVSLIASSRWTAFLRGVVGGRGLHCTAADRTCGCKSFEGKEDVRKHCTKMLTGSSQQTCSFCNHPFESHSDIPLPPWHNDVNDTYRLLPPSPSGSSRGGEKDAFFRRDDASSDDNDATSHRSDEEDDCADKPNLDTQADDGYIGRLSQAHVHMVTQLRFEPHIQHFALALTPPPPFISDVADDDTLVTLQPPASNEAAEDTNEQPTPSLSTPPMSSATDGEDTFVMTSSRRTDASSMHLFCWCSHSDFCVDTDSKLLRRAVVRWLAAAASPSSTAISWTSAVGGIAEAFARWRRQAAAALWPTVPRDANALVRLKLFTLHWRHAKVLQAFCRWKHDRRDLSAWLTRTGGGGSTCIANERSHRVVQSKTGLRLGTSAIIKVVEVAVSECRVEQVSVEMPPPIGQKRDLSAI</sequence>
<evidence type="ECO:0000256" key="4">
    <source>
        <dbReference type="SAM" id="MobiDB-lite"/>
    </source>
</evidence>
<keyword evidence="1" id="KW-0677">Repeat</keyword>
<dbReference type="Proteomes" id="UP000332933">
    <property type="component" value="Unassembled WGS sequence"/>
</dbReference>
<dbReference type="PANTHER" id="PTHR24198:SF165">
    <property type="entry name" value="ANKYRIN REPEAT-CONTAINING PROTEIN-RELATED"/>
    <property type="match status" value="1"/>
</dbReference>
<feature type="repeat" description="ANK" evidence="3">
    <location>
        <begin position="1008"/>
        <end position="1040"/>
    </location>
</feature>
<dbReference type="PROSITE" id="PS50297">
    <property type="entry name" value="ANK_REP_REGION"/>
    <property type="match status" value="3"/>
</dbReference>
<dbReference type="OrthoDB" id="79255at2759"/>
<reference evidence="6 7" key="1">
    <citation type="submission" date="2019-03" db="EMBL/GenBank/DDBJ databases">
        <authorList>
            <person name="Gaulin E."/>
            <person name="Dumas B."/>
        </authorList>
    </citation>
    <scope>NUCLEOTIDE SEQUENCE [LARGE SCALE GENOMIC DNA]</scope>
    <source>
        <strain evidence="6">CBS 568.67</strain>
    </source>
</reference>
<evidence type="ECO:0000256" key="1">
    <source>
        <dbReference type="ARBA" id="ARBA00022737"/>
    </source>
</evidence>
<dbReference type="SMART" id="SM00248">
    <property type="entry name" value="ANK"/>
    <property type="match status" value="15"/>
</dbReference>
<feature type="repeat" description="ANK" evidence="3">
    <location>
        <begin position="1112"/>
        <end position="1144"/>
    </location>
</feature>
<accession>A0A485LH68</accession>
<dbReference type="SUPFAM" id="SSF48403">
    <property type="entry name" value="Ankyrin repeat"/>
    <property type="match status" value="5"/>
</dbReference>
<evidence type="ECO:0000256" key="3">
    <source>
        <dbReference type="PROSITE-ProRule" id="PRU00023"/>
    </source>
</evidence>
<dbReference type="EMBL" id="VJMH01006905">
    <property type="protein sequence ID" value="KAF0687518.1"/>
    <property type="molecule type" value="Genomic_DNA"/>
</dbReference>
<evidence type="ECO:0000313" key="5">
    <source>
        <dbReference type="EMBL" id="KAF0687518.1"/>
    </source>
</evidence>
<dbReference type="Gene3D" id="1.25.40.20">
    <property type="entry name" value="Ankyrin repeat-containing domain"/>
    <property type="match status" value="5"/>
</dbReference>
<dbReference type="PROSITE" id="PS50088">
    <property type="entry name" value="ANK_REPEAT"/>
    <property type="match status" value="4"/>
</dbReference>
<name>A0A485LH68_9STRA</name>
<dbReference type="Pfam" id="PF13637">
    <property type="entry name" value="Ank_4"/>
    <property type="match status" value="1"/>
</dbReference>
<evidence type="ECO:0000313" key="7">
    <source>
        <dbReference type="Proteomes" id="UP000332933"/>
    </source>
</evidence>